<proteinExistence type="predicted"/>
<protein>
    <submittedName>
        <fullName evidence="2">ATP-binding cassette domain-containing protein</fullName>
    </submittedName>
</protein>
<dbReference type="EMBL" id="CP068570">
    <property type="protein sequence ID" value="QQZ49305.1"/>
    <property type="molecule type" value="Genomic_DNA"/>
</dbReference>
<dbReference type="GO" id="GO:0016887">
    <property type="term" value="F:ATP hydrolysis activity"/>
    <property type="evidence" value="ECO:0007669"/>
    <property type="project" value="InterPro"/>
</dbReference>
<dbReference type="Pfam" id="PF00005">
    <property type="entry name" value="ABC_tran"/>
    <property type="match status" value="1"/>
</dbReference>
<evidence type="ECO:0000259" key="1">
    <source>
        <dbReference type="Pfam" id="PF00005"/>
    </source>
</evidence>
<dbReference type="Gene3D" id="3.40.50.300">
    <property type="entry name" value="P-loop containing nucleotide triphosphate hydrolases"/>
    <property type="match status" value="1"/>
</dbReference>
<dbReference type="InterPro" id="IPR003439">
    <property type="entry name" value="ABC_transporter-like_ATP-bd"/>
</dbReference>
<keyword evidence="2" id="KW-0067">ATP-binding</keyword>
<keyword evidence="2" id="KW-0547">Nucleotide-binding</keyword>
<dbReference type="GO" id="GO:0005524">
    <property type="term" value="F:ATP binding"/>
    <property type="evidence" value="ECO:0007669"/>
    <property type="project" value="UniProtKB-KW"/>
</dbReference>
<gene>
    <name evidence="2" type="ORF">JKL49_19845</name>
</gene>
<name>A0A974P2K5_9CAUL</name>
<feature type="domain" description="ABC transporter" evidence="1">
    <location>
        <begin position="24"/>
        <end position="57"/>
    </location>
</feature>
<dbReference type="SUPFAM" id="SSF52540">
    <property type="entry name" value="P-loop containing nucleoside triphosphate hydrolases"/>
    <property type="match status" value="1"/>
</dbReference>
<organism evidence="2">
    <name type="scientific">Phenylobacterium glaciei</name>
    <dbReference type="NCBI Taxonomy" id="2803784"/>
    <lineage>
        <taxon>Bacteria</taxon>
        <taxon>Pseudomonadati</taxon>
        <taxon>Pseudomonadota</taxon>
        <taxon>Alphaproteobacteria</taxon>
        <taxon>Caulobacterales</taxon>
        <taxon>Caulobacteraceae</taxon>
        <taxon>Phenylobacterium</taxon>
    </lineage>
</organism>
<reference evidence="2" key="1">
    <citation type="submission" date="2021-01" db="EMBL/GenBank/DDBJ databases">
        <title>Genome sequence of Phenylobacterium sp. 20VBR1 isolated from a valley glaceir, Ny-Alesund, Svalbard.</title>
        <authorList>
            <person name="Thomas F.A."/>
            <person name="Krishnan K.P."/>
            <person name="Sinha R.K."/>
        </authorList>
    </citation>
    <scope>NUCLEOTIDE SEQUENCE</scope>
    <source>
        <strain evidence="2">20VBR1</strain>
    </source>
</reference>
<dbReference type="InterPro" id="IPR027417">
    <property type="entry name" value="P-loop_NTPase"/>
</dbReference>
<sequence>MSGQAVLGVEKALFLYGTSKVFEGVSLQLDAARTALVGENGAGKSTLLKCLLGSWSWTRARSSSRGA</sequence>
<accession>A0A974P2K5</accession>
<dbReference type="AlphaFoldDB" id="A0A974P2K5"/>
<evidence type="ECO:0000313" key="2">
    <source>
        <dbReference type="EMBL" id="QQZ49305.1"/>
    </source>
</evidence>